<reference evidence="2 3" key="1">
    <citation type="submission" date="2020-01" db="EMBL/GenBank/DDBJ databases">
        <title>Draft genome sequence of Aspergillus udagawae IFM 46972.</title>
        <authorList>
            <person name="Takahashi H."/>
            <person name="Yaguchi T."/>
        </authorList>
    </citation>
    <scope>NUCLEOTIDE SEQUENCE [LARGE SCALE GENOMIC DNA]</scope>
    <source>
        <strain evidence="2 3">IFM 46972</strain>
    </source>
</reference>
<dbReference type="PANTHER" id="PTHR39219:SF1">
    <property type="entry name" value="ER MEMBRANE PROTEIN COMPLEX SUBUNIT 10"/>
    <property type="match status" value="1"/>
</dbReference>
<dbReference type="PANTHER" id="PTHR39219">
    <property type="entry name" value="ER MEMBRANE PROTEIN COMPLEX SUBUNIT 10"/>
    <property type="match status" value="1"/>
</dbReference>
<proteinExistence type="predicted"/>
<accession>A0A8H3S862</accession>
<dbReference type="Proteomes" id="UP000465221">
    <property type="component" value="Unassembled WGS sequence"/>
</dbReference>
<comment type="caution">
    <text evidence="2">The sequence shown here is derived from an EMBL/GenBank/DDBJ whole genome shotgun (WGS) entry which is preliminary data.</text>
</comment>
<keyword evidence="1" id="KW-0732">Signal</keyword>
<dbReference type="AlphaFoldDB" id="A0A8H3S862"/>
<organism evidence="2 3">
    <name type="scientific">Aspergillus udagawae</name>
    <dbReference type="NCBI Taxonomy" id="91492"/>
    <lineage>
        <taxon>Eukaryota</taxon>
        <taxon>Fungi</taxon>
        <taxon>Dikarya</taxon>
        <taxon>Ascomycota</taxon>
        <taxon>Pezizomycotina</taxon>
        <taxon>Eurotiomycetes</taxon>
        <taxon>Eurotiomycetidae</taxon>
        <taxon>Eurotiales</taxon>
        <taxon>Aspergillaceae</taxon>
        <taxon>Aspergillus</taxon>
        <taxon>Aspergillus subgen. Fumigati</taxon>
    </lineage>
</organism>
<evidence type="ECO:0000313" key="2">
    <source>
        <dbReference type="EMBL" id="GFF53165.1"/>
    </source>
</evidence>
<feature type="signal peptide" evidence="1">
    <location>
        <begin position="1"/>
        <end position="19"/>
    </location>
</feature>
<evidence type="ECO:0000313" key="3">
    <source>
        <dbReference type="Proteomes" id="UP000465221"/>
    </source>
</evidence>
<evidence type="ECO:0000256" key="1">
    <source>
        <dbReference type="SAM" id="SignalP"/>
    </source>
</evidence>
<dbReference type="EMBL" id="BLKC01000102">
    <property type="protein sequence ID" value="GFF53165.1"/>
    <property type="molecule type" value="Genomic_DNA"/>
</dbReference>
<protein>
    <submittedName>
        <fullName evidence="2">Uncharacterized protein</fullName>
    </submittedName>
</protein>
<feature type="chain" id="PRO_5034603533" evidence="1">
    <location>
        <begin position="20"/>
        <end position="243"/>
    </location>
</feature>
<sequence>MHFSQVILPLLSLLSRAFAASPSFAQAGSADILYWPVASSQPSVLARVSYDPASLTSDVVVYSPPRIAELEGRRGLEADAQDLVRVGLFTSTPTNPKQWVGSLTSLSLLAESEAQKPTLRLHLGPSGEVYHVSLAASSSSAATSSSAGLNIELLSSDDGPRPHLNRPVVVGPDGKSPEEVVEKTFFQNPPSMASWTGGVVSSSLTTQIRMFIIFCLRLSSQYGPRASKEAPADVGIVLPPFNI</sequence>
<name>A0A8H3S862_9EURO</name>
<gene>
    <name evidence="2" type="ORF">IFM46972_09714</name>
</gene>